<dbReference type="AlphaFoldDB" id="A0A2G5IB36"/>
<dbReference type="InterPro" id="IPR036291">
    <property type="entry name" value="NAD(P)-bd_dom_sf"/>
</dbReference>
<evidence type="ECO:0000259" key="3">
    <source>
        <dbReference type="Pfam" id="PF01370"/>
    </source>
</evidence>
<evidence type="ECO:0000313" key="6">
    <source>
        <dbReference type="Proteomes" id="UP000230605"/>
    </source>
</evidence>
<evidence type="ECO:0000256" key="1">
    <source>
        <dbReference type="ARBA" id="ARBA00023002"/>
    </source>
</evidence>
<accession>A0A2G5IB36</accession>
<keyword evidence="7" id="KW-1185">Reference proteome</keyword>
<keyword evidence="1" id="KW-0560">Oxidoreductase</keyword>
<dbReference type="OrthoDB" id="2735536at2759"/>
<dbReference type="SUPFAM" id="SSF51735">
    <property type="entry name" value="NAD(P)-binding Rossmann-fold domains"/>
    <property type="match status" value="1"/>
</dbReference>
<name>A0A2G5IB36_CERBT</name>
<evidence type="ECO:0000313" key="5">
    <source>
        <dbReference type="EMBL" id="WPA95408.1"/>
    </source>
</evidence>
<organism evidence="4 6">
    <name type="scientific">Cercospora beticola</name>
    <name type="common">Sugarbeet leaf spot fungus</name>
    <dbReference type="NCBI Taxonomy" id="122368"/>
    <lineage>
        <taxon>Eukaryota</taxon>
        <taxon>Fungi</taxon>
        <taxon>Dikarya</taxon>
        <taxon>Ascomycota</taxon>
        <taxon>Pezizomycotina</taxon>
        <taxon>Dothideomycetes</taxon>
        <taxon>Dothideomycetidae</taxon>
        <taxon>Mycosphaerellales</taxon>
        <taxon>Mycosphaerellaceae</taxon>
        <taxon>Cercospora</taxon>
    </lineage>
</organism>
<evidence type="ECO:0000313" key="4">
    <source>
        <dbReference type="EMBL" id="PIB01981.1"/>
    </source>
</evidence>
<dbReference type="InterPro" id="IPR050425">
    <property type="entry name" value="NAD(P)_dehydrat-like"/>
</dbReference>
<dbReference type="Proteomes" id="UP001302367">
    <property type="component" value="Chromosome 1"/>
</dbReference>
<reference evidence="4 6" key="1">
    <citation type="submission" date="2015-10" db="EMBL/GenBank/DDBJ databases">
        <title>The cercosporin biosynthetic gene cluster was horizontally transferred to several fungal lineages and shown to be expanded in Cercospora beticola based on microsynteny with recipient genomes.</title>
        <authorList>
            <person name="De Jonge R."/>
            <person name="Ebert M.K."/>
            <person name="Suttle J.C."/>
            <person name="Jurick Ii W.M."/>
            <person name="Secor G.A."/>
            <person name="Thomma B.P."/>
            <person name="Van De Peer Y."/>
            <person name="Bolton M.D."/>
        </authorList>
    </citation>
    <scope>NUCLEOTIDE SEQUENCE [LARGE SCALE GENOMIC DNA]</scope>
    <source>
        <strain evidence="4 6">09-40</strain>
    </source>
</reference>
<dbReference type="InterPro" id="IPR001509">
    <property type="entry name" value="Epimerase_deHydtase"/>
</dbReference>
<feature type="domain" description="NAD-dependent epimerase/dehydratase" evidence="3">
    <location>
        <begin position="10"/>
        <end position="191"/>
    </location>
</feature>
<sequence length="342" mass="37698">MPAIPMQSLILVTGANGYVGTHVTEQLLEHGYRVRGTVRDAYKGRYLHEVFDGKWGSEALDIHVVTDMATEGAFDHLLSGCAGVIHVASDLSLDPNPYKVIPMVVNGVKNLLSAAARNPSVKRFVFTSSSAATTAPIVDKEFRVDSSTWNWADVELAWQPPPYTEDRRLAVYAASKTLAELECWRFVKEEKPPFVLNTVLPNCVIGRILSSKLSASTGGWYKGLWDGKADDLHLLRHVFPPQHYVNATDTALLHIAALLEEDVVGERLLAFAGPFNFNDTVEVLERLDAAGCGGGTKHWERIENASKDLKTVDTARSQEILERYGRSGFSDLETCLREAVTS</sequence>
<proteinExistence type="inferred from homology"/>
<evidence type="ECO:0000313" key="7">
    <source>
        <dbReference type="Proteomes" id="UP001302367"/>
    </source>
</evidence>
<dbReference type="FunFam" id="3.40.50.720:FF:000426">
    <property type="entry name" value="Aldehyde reductase 2"/>
    <property type="match status" value="1"/>
</dbReference>
<gene>
    <name evidence="4" type="ORF">CB0940_00007</name>
    <name evidence="5" type="ORF">RHO25_000007</name>
</gene>
<comment type="similarity">
    <text evidence="2">Belongs to the NAD(P)-dependent epimerase/dehydratase family. Dihydroflavonol-4-reductase subfamily.</text>
</comment>
<dbReference type="Pfam" id="PF01370">
    <property type="entry name" value="Epimerase"/>
    <property type="match status" value="1"/>
</dbReference>
<dbReference type="PANTHER" id="PTHR10366:SF562">
    <property type="entry name" value="ALDEHYDE REDUCTASE II (AFU_ORTHOLOGUE AFUA_1G11360)"/>
    <property type="match status" value="1"/>
</dbReference>
<dbReference type="EMBL" id="LKMD01000100">
    <property type="protein sequence ID" value="PIB01981.1"/>
    <property type="molecule type" value="Genomic_DNA"/>
</dbReference>
<dbReference type="PANTHER" id="PTHR10366">
    <property type="entry name" value="NAD DEPENDENT EPIMERASE/DEHYDRATASE"/>
    <property type="match status" value="1"/>
</dbReference>
<protein>
    <submittedName>
        <fullName evidence="4">Aldehyde reductase 2</fullName>
    </submittedName>
</protein>
<dbReference type="GO" id="GO:0016616">
    <property type="term" value="F:oxidoreductase activity, acting on the CH-OH group of donors, NAD or NADP as acceptor"/>
    <property type="evidence" value="ECO:0007669"/>
    <property type="project" value="TreeGrafter"/>
</dbReference>
<dbReference type="Gene3D" id="3.40.50.720">
    <property type="entry name" value="NAD(P)-binding Rossmann-like Domain"/>
    <property type="match status" value="1"/>
</dbReference>
<dbReference type="EMBL" id="CP134184">
    <property type="protein sequence ID" value="WPA95408.1"/>
    <property type="molecule type" value="Genomic_DNA"/>
</dbReference>
<dbReference type="Proteomes" id="UP000230605">
    <property type="component" value="Chromosome 1"/>
</dbReference>
<evidence type="ECO:0000256" key="2">
    <source>
        <dbReference type="ARBA" id="ARBA00023445"/>
    </source>
</evidence>
<reference evidence="5 7" key="2">
    <citation type="submission" date="2023-09" db="EMBL/GenBank/DDBJ databases">
        <title>Complete-Gapless Cercospora beticola genome.</title>
        <authorList>
            <person name="Wyatt N.A."/>
            <person name="Spanner R.E."/>
            <person name="Bolton M.D."/>
        </authorList>
    </citation>
    <scope>NUCLEOTIDE SEQUENCE [LARGE SCALE GENOMIC DNA]</scope>
    <source>
        <strain evidence="5">Cb09-40</strain>
    </source>
</reference>